<reference evidence="3 4" key="1">
    <citation type="submission" date="2018-06" db="EMBL/GenBank/DDBJ databases">
        <title>Lujinxingia sediminis gen. nov. sp. nov., a new facultative anaerobic member of the class Deltaproteobacteria, and proposal of Lujinxingaceae fam. nov.</title>
        <authorList>
            <person name="Guo L.-Y."/>
            <person name="Li C.-M."/>
            <person name="Wang S."/>
            <person name="Du Z.-J."/>
        </authorList>
    </citation>
    <scope>NUCLEOTIDE SEQUENCE [LARGE SCALE GENOMIC DNA]</scope>
    <source>
        <strain evidence="3 4">FA350</strain>
    </source>
</reference>
<protein>
    <submittedName>
        <fullName evidence="3">Uncharacterized protein</fullName>
    </submittedName>
</protein>
<evidence type="ECO:0000313" key="4">
    <source>
        <dbReference type="Proteomes" id="UP000249799"/>
    </source>
</evidence>
<dbReference type="Proteomes" id="UP000249799">
    <property type="component" value="Chromosome"/>
</dbReference>
<evidence type="ECO:0000313" key="3">
    <source>
        <dbReference type="EMBL" id="AWV89743.1"/>
    </source>
</evidence>
<name>A0A2Z4FLB2_9DELT</name>
<keyword evidence="4" id="KW-1185">Reference proteome</keyword>
<feature type="signal peptide" evidence="2">
    <location>
        <begin position="1"/>
        <end position="19"/>
    </location>
</feature>
<accession>A0A2Z4FLB2</accession>
<evidence type="ECO:0000256" key="2">
    <source>
        <dbReference type="SAM" id="SignalP"/>
    </source>
</evidence>
<dbReference type="KEGG" id="bsed:DN745_10485"/>
<feature type="chain" id="PRO_5016454266" evidence="2">
    <location>
        <begin position="20"/>
        <end position="297"/>
    </location>
</feature>
<dbReference type="AlphaFoldDB" id="A0A2Z4FLB2"/>
<gene>
    <name evidence="3" type="ORF">DN745_10485</name>
</gene>
<feature type="compositionally biased region" description="Acidic residues" evidence="1">
    <location>
        <begin position="57"/>
        <end position="70"/>
    </location>
</feature>
<organism evidence="3 4">
    <name type="scientific">Bradymonas sediminis</name>
    <dbReference type="NCBI Taxonomy" id="1548548"/>
    <lineage>
        <taxon>Bacteria</taxon>
        <taxon>Deltaproteobacteria</taxon>
        <taxon>Bradymonadales</taxon>
        <taxon>Bradymonadaceae</taxon>
        <taxon>Bradymonas</taxon>
    </lineage>
</organism>
<evidence type="ECO:0000256" key="1">
    <source>
        <dbReference type="SAM" id="MobiDB-lite"/>
    </source>
</evidence>
<keyword evidence="2" id="KW-0732">Signal</keyword>
<sequence>MLALVACISLMTAGCNLHADLDSVQYSGVGPAADSSDAERDALGDDVDPDSQQPPEDIGEEGDAGPDVDVELGDECALVGTSGCTAPNPACVYDEASERTRCVGPDEIGTGGEGDDCTTFADCADGLVCVDWALPDPRGSVCSRPCEIGAPTLCSSGQFCASADVDIAEGLGFCTDGCDLINFVESCQSWERCVPDPFQSEVAFSSNFRCLLNDDGGTDANGVPNKRISASCSAAQLHEDGCPAGLTCLPVTTNGTTREHCIEPCEVGASDIDCTFFDNMNSCKPIVDSGGFGFCDN</sequence>
<feature type="region of interest" description="Disordered" evidence="1">
    <location>
        <begin position="29"/>
        <end position="70"/>
    </location>
</feature>
<dbReference type="EMBL" id="CP030032">
    <property type="protein sequence ID" value="AWV89743.1"/>
    <property type="molecule type" value="Genomic_DNA"/>
</dbReference>
<proteinExistence type="predicted"/>